<feature type="domain" description="Glycosyltransferase 2-like" evidence="3">
    <location>
        <begin position="6"/>
        <end position="128"/>
    </location>
</feature>
<dbReference type="InterPro" id="IPR029044">
    <property type="entry name" value="Nucleotide-diphossugar_trans"/>
</dbReference>
<reference evidence="4 5" key="1">
    <citation type="journal article" date="2019" name="bioRxiv">
        <title>Bacteria contribute to plant secondary compound degradation in a generalist herbivore system.</title>
        <authorList>
            <person name="Francoeur C.B."/>
            <person name="Khadempour L."/>
            <person name="Moreira-Soto R.D."/>
            <person name="Gotting K."/>
            <person name="Book A.J."/>
            <person name="Pinto-Tomas A.A."/>
            <person name="Keefover-Ring K."/>
            <person name="Currie C.R."/>
        </authorList>
    </citation>
    <scope>NUCLEOTIDE SEQUENCE [LARGE SCALE GENOMIC DNA]</scope>
    <source>
        <strain evidence="4">Acro-835</strain>
    </source>
</reference>
<dbReference type="Proteomes" id="UP001515683">
    <property type="component" value="Unassembled WGS sequence"/>
</dbReference>
<protein>
    <submittedName>
        <fullName evidence="4">Glycosyltransferase</fullName>
    </submittedName>
</protein>
<sequence>MNFLLTIVVPVYNPGALLKPFLESLRQQTLLSREIILVDDGCTDGSAELLNAFAQQHVDVLVINQRRQGVSCARNAGIKMARGKYIAFPDADDQLLPEMYATLVAQAEENQLNAVQCNGVRVYSPEHNKQIFPDHCFRNTEVMSGASWLQMALSSRRYLHVVWLGIYRLDNLRDWQLMFEPGLHHQDIPWTTEFMLLAPRVQYRHEILYQQTMHAQSISHRSRQGIENVEYQRHYMKIVAMLVQLNQQYYAQTRSRPALNWQLTREALSICHCARREPVIEARQQIASAFFQHGLHKEIWKNCRGVKQRWQVILWLYRMRCYRKLL</sequence>
<name>A0ABX0R7E9_9GAMM</name>
<evidence type="ECO:0000256" key="2">
    <source>
        <dbReference type="ARBA" id="ARBA00022679"/>
    </source>
</evidence>
<proteinExistence type="predicted"/>
<evidence type="ECO:0000256" key="1">
    <source>
        <dbReference type="ARBA" id="ARBA00022676"/>
    </source>
</evidence>
<dbReference type="RefSeq" id="WP_167013181.1">
    <property type="nucleotide sequence ID" value="NZ_VWXF01000002.1"/>
</dbReference>
<organism evidence="4 5">
    <name type="scientific">Candidatus Pantoea multigeneris</name>
    <dbReference type="NCBI Taxonomy" id="2608357"/>
    <lineage>
        <taxon>Bacteria</taxon>
        <taxon>Pseudomonadati</taxon>
        <taxon>Pseudomonadota</taxon>
        <taxon>Gammaproteobacteria</taxon>
        <taxon>Enterobacterales</taxon>
        <taxon>Erwiniaceae</taxon>
        <taxon>Pantoea</taxon>
    </lineage>
</organism>
<keyword evidence="2" id="KW-0808">Transferase</keyword>
<dbReference type="NCBIfam" id="NF007482">
    <property type="entry name" value="PRK10073.1"/>
    <property type="match status" value="1"/>
</dbReference>
<dbReference type="Pfam" id="PF00535">
    <property type="entry name" value="Glycos_transf_2"/>
    <property type="match status" value="1"/>
</dbReference>
<evidence type="ECO:0000259" key="3">
    <source>
        <dbReference type="Pfam" id="PF00535"/>
    </source>
</evidence>
<dbReference type="SUPFAM" id="SSF53448">
    <property type="entry name" value="Nucleotide-diphospho-sugar transferases"/>
    <property type="match status" value="1"/>
</dbReference>
<dbReference type="Gene3D" id="3.90.550.10">
    <property type="entry name" value="Spore Coat Polysaccharide Biosynthesis Protein SpsA, Chain A"/>
    <property type="match status" value="1"/>
</dbReference>
<dbReference type="PANTHER" id="PTHR22916">
    <property type="entry name" value="GLYCOSYLTRANSFERASE"/>
    <property type="match status" value="1"/>
</dbReference>
<keyword evidence="1" id="KW-0328">Glycosyltransferase</keyword>
<evidence type="ECO:0000313" key="4">
    <source>
        <dbReference type="EMBL" id="NIF21308.1"/>
    </source>
</evidence>
<comment type="caution">
    <text evidence="4">The sequence shown here is derived from an EMBL/GenBank/DDBJ whole genome shotgun (WGS) entry which is preliminary data.</text>
</comment>
<gene>
    <name evidence="4" type="ORF">F3J40_06780</name>
</gene>
<dbReference type="PANTHER" id="PTHR22916:SF51">
    <property type="entry name" value="GLYCOSYLTRANSFERASE EPSH-RELATED"/>
    <property type="match status" value="1"/>
</dbReference>
<dbReference type="EMBL" id="VWXF01000002">
    <property type="protein sequence ID" value="NIF21308.1"/>
    <property type="molecule type" value="Genomic_DNA"/>
</dbReference>
<evidence type="ECO:0000313" key="5">
    <source>
        <dbReference type="Proteomes" id="UP001515683"/>
    </source>
</evidence>
<dbReference type="CDD" id="cd00761">
    <property type="entry name" value="Glyco_tranf_GTA_type"/>
    <property type="match status" value="1"/>
</dbReference>
<dbReference type="InterPro" id="IPR001173">
    <property type="entry name" value="Glyco_trans_2-like"/>
</dbReference>
<accession>A0ABX0R7E9</accession>
<keyword evidence="5" id="KW-1185">Reference proteome</keyword>